<feature type="domain" description="3-dehydroquinate synthase N-terminal" evidence="19">
    <location>
        <begin position="69"/>
        <end position="178"/>
    </location>
</feature>
<evidence type="ECO:0000256" key="5">
    <source>
        <dbReference type="ARBA" id="ARBA00004661"/>
    </source>
</evidence>
<accession>A0A9D0ZIC2</accession>
<dbReference type="GO" id="GO:0008652">
    <property type="term" value="P:amino acid biosynthetic process"/>
    <property type="evidence" value="ECO:0007669"/>
    <property type="project" value="UniProtKB-KW"/>
</dbReference>
<evidence type="ECO:0000256" key="17">
    <source>
        <dbReference type="ARBA" id="ARBA00023285"/>
    </source>
</evidence>
<evidence type="ECO:0000256" key="11">
    <source>
        <dbReference type="ARBA" id="ARBA00022723"/>
    </source>
</evidence>
<comment type="subcellular location">
    <subcellularLocation>
        <location evidence="4 18">Cytoplasm</location>
    </subcellularLocation>
</comment>
<feature type="binding site" evidence="18">
    <location>
        <position position="185"/>
    </location>
    <ligand>
        <name>Zn(2+)</name>
        <dbReference type="ChEBI" id="CHEBI:29105"/>
    </ligand>
</feature>
<reference evidence="21" key="2">
    <citation type="journal article" date="2021" name="PeerJ">
        <title>Extensive microbial diversity within the chicken gut microbiome revealed by metagenomics and culture.</title>
        <authorList>
            <person name="Gilroy R."/>
            <person name="Ravi A."/>
            <person name="Getino M."/>
            <person name="Pursley I."/>
            <person name="Horton D.L."/>
            <person name="Alikhan N.F."/>
            <person name="Baker D."/>
            <person name="Gharbi K."/>
            <person name="Hall N."/>
            <person name="Watson M."/>
            <person name="Adriaenssens E.M."/>
            <person name="Foster-Nyarko E."/>
            <person name="Jarju S."/>
            <person name="Secka A."/>
            <person name="Antonio M."/>
            <person name="Oren A."/>
            <person name="Chaudhuri R.R."/>
            <person name="La Ragione R."/>
            <person name="Hildebrand F."/>
            <person name="Pallen M.J."/>
        </authorList>
    </citation>
    <scope>NUCLEOTIDE SEQUENCE</scope>
    <source>
        <strain evidence="21">ChiSjej1B19-3389</strain>
    </source>
</reference>
<dbReference type="PANTHER" id="PTHR43622">
    <property type="entry name" value="3-DEHYDROQUINATE SYNTHASE"/>
    <property type="match status" value="1"/>
</dbReference>
<sequence>MKNLTVQTGRSYQIFLSRGLLNNCGAYIKNAAGNAQKAMVISDSNVFPLYGGQVAASLKESGFETYTHVFQAGEQSKRLTCVEKMYSTLAEHYFSRSDLIVALGGGVAGDMAGFAAATYQRGIRFVQIPTSLLAQVDSSVGGKTGVDIAQGKNLVGAFWQPSLVLIDPQTLDTLPEKFFCDGMAEVIKYGCIKSLSLFEQLENEPIERILDDVIFSCVNIKRKVVENDEQEAGERMLLNFGHTLGHSLERVYSYQGITHGQAVAVGMALLTGASERAGLTKAGTQKRLCALLQKYKLPVSDPADLQSIVNGALTDKKSNGNAIFIVLLSEIGKSFTKKIKKENLYAFCK</sequence>
<dbReference type="Pfam" id="PF24621">
    <property type="entry name" value="DHQS_C"/>
    <property type="match status" value="1"/>
</dbReference>
<dbReference type="InterPro" id="IPR030960">
    <property type="entry name" value="DHQS/DOIS_N"/>
</dbReference>
<evidence type="ECO:0000256" key="7">
    <source>
        <dbReference type="ARBA" id="ARBA00013031"/>
    </source>
</evidence>
<keyword evidence="10 18" id="KW-0028">Amino-acid biosynthesis</keyword>
<dbReference type="FunFam" id="3.40.50.1970:FF:000007">
    <property type="entry name" value="Pentafunctional AROM polypeptide"/>
    <property type="match status" value="1"/>
</dbReference>
<dbReference type="Gene3D" id="3.40.50.1970">
    <property type="match status" value="1"/>
</dbReference>
<feature type="binding site" evidence="18">
    <location>
        <position position="152"/>
    </location>
    <ligand>
        <name>NAD(+)</name>
        <dbReference type="ChEBI" id="CHEBI:57540"/>
    </ligand>
</feature>
<evidence type="ECO:0000256" key="2">
    <source>
        <dbReference type="ARBA" id="ARBA00001911"/>
    </source>
</evidence>
<evidence type="ECO:0000256" key="15">
    <source>
        <dbReference type="ARBA" id="ARBA00023141"/>
    </source>
</evidence>
<dbReference type="AlphaFoldDB" id="A0A9D0ZIC2"/>
<evidence type="ECO:0000256" key="14">
    <source>
        <dbReference type="ARBA" id="ARBA00023027"/>
    </source>
</evidence>
<reference evidence="21" key="1">
    <citation type="submission" date="2020-10" db="EMBL/GenBank/DDBJ databases">
        <authorList>
            <person name="Gilroy R."/>
        </authorList>
    </citation>
    <scope>NUCLEOTIDE SEQUENCE</scope>
    <source>
        <strain evidence="21">ChiSjej1B19-3389</strain>
    </source>
</reference>
<keyword evidence="15 18" id="KW-0057">Aromatic amino acid biosynthesis</keyword>
<dbReference type="PIRSF" id="PIRSF001455">
    <property type="entry name" value="DHQ_synth"/>
    <property type="match status" value="1"/>
</dbReference>
<evidence type="ECO:0000313" key="22">
    <source>
        <dbReference type="Proteomes" id="UP000886787"/>
    </source>
</evidence>
<dbReference type="GO" id="GO:0000166">
    <property type="term" value="F:nucleotide binding"/>
    <property type="evidence" value="ECO:0007669"/>
    <property type="project" value="UniProtKB-KW"/>
</dbReference>
<comment type="catalytic activity">
    <reaction evidence="1 18">
        <text>7-phospho-2-dehydro-3-deoxy-D-arabino-heptonate = 3-dehydroquinate + phosphate</text>
        <dbReference type="Rhea" id="RHEA:21968"/>
        <dbReference type="ChEBI" id="CHEBI:32364"/>
        <dbReference type="ChEBI" id="CHEBI:43474"/>
        <dbReference type="ChEBI" id="CHEBI:58394"/>
        <dbReference type="EC" id="4.2.3.4"/>
    </reaction>
</comment>
<keyword evidence="9 18" id="KW-0963">Cytoplasm</keyword>
<dbReference type="EMBL" id="DVFW01000026">
    <property type="protein sequence ID" value="HIQ80717.1"/>
    <property type="molecule type" value="Genomic_DNA"/>
</dbReference>
<evidence type="ECO:0000256" key="9">
    <source>
        <dbReference type="ARBA" id="ARBA00022490"/>
    </source>
</evidence>
<evidence type="ECO:0000256" key="3">
    <source>
        <dbReference type="ARBA" id="ARBA00001947"/>
    </source>
</evidence>
<comment type="caution">
    <text evidence="18">Lacks conserved residue(s) required for the propagation of feature annotation.</text>
</comment>
<dbReference type="GO" id="GO:0009073">
    <property type="term" value="P:aromatic amino acid family biosynthetic process"/>
    <property type="evidence" value="ECO:0007669"/>
    <property type="project" value="UniProtKB-KW"/>
</dbReference>
<dbReference type="GO" id="GO:0003856">
    <property type="term" value="F:3-dehydroquinate synthase activity"/>
    <property type="evidence" value="ECO:0007669"/>
    <property type="project" value="UniProtKB-UniRule"/>
</dbReference>
<dbReference type="GO" id="GO:0005737">
    <property type="term" value="C:cytoplasm"/>
    <property type="evidence" value="ECO:0007669"/>
    <property type="project" value="UniProtKB-SubCell"/>
</dbReference>
<keyword evidence="16 18" id="KW-0456">Lyase</keyword>
<dbReference type="InterPro" id="IPR016037">
    <property type="entry name" value="DHQ_synth_AroB"/>
</dbReference>
<feature type="binding site" evidence="18">
    <location>
        <position position="242"/>
    </location>
    <ligand>
        <name>Zn(2+)</name>
        <dbReference type="ChEBI" id="CHEBI:29105"/>
    </ligand>
</feature>
<comment type="pathway">
    <text evidence="5 18">Metabolic intermediate biosynthesis; chorismate biosynthesis; chorismate from D-erythrose 4-phosphate and phosphoenolpyruvate: step 2/7.</text>
</comment>
<comment type="caution">
    <text evidence="21">The sequence shown here is derived from an EMBL/GenBank/DDBJ whole genome shotgun (WGS) entry which is preliminary data.</text>
</comment>
<dbReference type="InterPro" id="IPR030963">
    <property type="entry name" value="DHQ_synth_fam"/>
</dbReference>
<keyword evidence="12 18" id="KW-0547">Nucleotide-binding</keyword>
<evidence type="ECO:0000256" key="8">
    <source>
        <dbReference type="ARBA" id="ARBA00017684"/>
    </source>
</evidence>
<organism evidence="21 22">
    <name type="scientific">Candidatus Scatavimonas merdigallinarum</name>
    <dbReference type="NCBI Taxonomy" id="2840914"/>
    <lineage>
        <taxon>Bacteria</taxon>
        <taxon>Bacillati</taxon>
        <taxon>Bacillota</taxon>
        <taxon>Clostridia</taxon>
        <taxon>Eubacteriales</taxon>
        <taxon>Oscillospiraceae</taxon>
        <taxon>Oscillospiraceae incertae sedis</taxon>
        <taxon>Candidatus Scatavimonas</taxon>
    </lineage>
</organism>
<dbReference type="SUPFAM" id="SSF56796">
    <property type="entry name" value="Dehydroquinate synthase-like"/>
    <property type="match status" value="1"/>
</dbReference>
<evidence type="ECO:0000256" key="10">
    <source>
        <dbReference type="ARBA" id="ARBA00022605"/>
    </source>
</evidence>
<protein>
    <recommendedName>
        <fullName evidence="8 18">3-dehydroquinate synthase</fullName>
        <shortName evidence="18">DHQS</shortName>
        <ecNumber evidence="7 18">4.2.3.4</ecNumber>
    </recommendedName>
</protein>
<name>A0A9D0ZIC2_9FIRM</name>
<dbReference type="PANTHER" id="PTHR43622:SF7">
    <property type="entry name" value="3-DEHYDROQUINATE SYNTHASE, CHLOROPLASTIC"/>
    <property type="match status" value="1"/>
</dbReference>
<comment type="similarity">
    <text evidence="6 18">Belongs to the sugar phosphate cyclases superfamily. Dehydroquinate synthase family.</text>
</comment>
<evidence type="ECO:0000256" key="6">
    <source>
        <dbReference type="ARBA" id="ARBA00005412"/>
    </source>
</evidence>
<keyword evidence="13 18" id="KW-0862">Zinc</keyword>
<dbReference type="InterPro" id="IPR056179">
    <property type="entry name" value="DHQS_C"/>
</dbReference>
<evidence type="ECO:0000259" key="20">
    <source>
        <dbReference type="Pfam" id="PF24621"/>
    </source>
</evidence>
<evidence type="ECO:0000256" key="16">
    <source>
        <dbReference type="ARBA" id="ARBA00023239"/>
    </source>
</evidence>
<keyword evidence="14 18" id="KW-0520">NAD</keyword>
<feature type="binding site" evidence="18">
    <location>
        <position position="259"/>
    </location>
    <ligand>
        <name>Zn(2+)</name>
        <dbReference type="ChEBI" id="CHEBI:29105"/>
    </ligand>
</feature>
<dbReference type="InterPro" id="IPR050071">
    <property type="entry name" value="Dehydroquinate_synthase"/>
</dbReference>
<dbReference type="GO" id="GO:0009423">
    <property type="term" value="P:chorismate biosynthetic process"/>
    <property type="evidence" value="ECO:0007669"/>
    <property type="project" value="UniProtKB-UniRule"/>
</dbReference>
<evidence type="ECO:0000256" key="4">
    <source>
        <dbReference type="ARBA" id="ARBA00004496"/>
    </source>
</evidence>
<dbReference type="Gene3D" id="1.20.1090.10">
    <property type="entry name" value="Dehydroquinate synthase-like - alpha domain"/>
    <property type="match status" value="1"/>
</dbReference>
<keyword evidence="11 18" id="KW-0479">Metal-binding</keyword>
<evidence type="ECO:0000256" key="13">
    <source>
        <dbReference type="ARBA" id="ARBA00022833"/>
    </source>
</evidence>
<dbReference type="HAMAP" id="MF_00110">
    <property type="entry name" value="DHQ_synthase"/>
    <property type="match status" value="1"/>
</dbReference>
<feature type="binding site" evidence="18">
    <location>
        <begin position="106"/>
        <end position="110"/>
    </location>
    <ligand>
        <name>NAD(+)</name>
        <dbReference type="ChEBI" id="CHEBI:57540"/>
    </ligand>
</feature>
<evidence type="ECO:0000256" key="18">
    <source>
        <dbReference type="HAMAP-Rule" id="MF_00110"/>
    </source>
</evidence>
<dbReference type="Proteomes" id="UP000886787">
    <property type="component" value="Unassembled WGS sequence"/>
</dbReference>
<comment type="function">
    <text evidence="18">Catalyzes the conversion of 3-deoxy-D-arabino-heptulosonate 7-phosphate (DAHP) to dehydroquinate (DHQ).</text>
</comment>
<dbReference type="GO" id="GO:0046872">
    <property type="term" value="F:metal ion binding"/>
    <property type="evidence" value="ECO:0007669"/>
    <property type="project" value="UniProtKB-KW"/>
</dbReference>
<proteinExistence type="inferred from homology"/>
<feature type="domain" description="3-dehydroquinate synthase C-terminal" evidence="20">
    <location>
        <begin position="182"/>
        <end position="318"/>
    </location>
</feature>
<dbReference type="EC" id="4.2.3.4" evidence="7 18"/>
<dbReference type="NCBIfam" id="TIGR01357">
    <property type="entry name" value="aroB"/>
    <property type="match status" value="1"/>
</dbReference>
<comment type="cofactor">
    <cofactor evidence="2 18">
        <name>NAD(+)</name>
        <dbReference type="ChEBI" id="CHEBI:57540"/>
    </cofactor>
</comment>
<dbReference type="Pfam" id="PF01761">
    <property type="entry name" value="DHQ_synthase"/>
    <property type="match status" value="1"/>
</dbReference>
<gene>
    <name evidence="18 21" type="primary">aroB</name>
    <name evidence="21" type="ORF">IAD32_05455</name>
</gene>
<evidence type="ECO:0000313" key="21">
    <source>
        <dbReference type="EMBL" id="HIQ80717.1"/>
    </source>
</evidence>
<feature type="binding site" evidence="18">
    <location>
        <begin position="170"/>
        <end position="173"/>
    </location>
    <ligand>
        <name>NAD(+)</name>
        <dbReference type="ChEBI" id="CHEBI:57540"/>
    </ligand>
</feature>
<comment type="cofactor">
    <cofactor evidence="3">
        <name>Zn(2+)</name>
        <dbReference type="ChEBI" id="CHEBI:29105"/>
    </cofactor>
</comment>
<keyword evidence="17 18" id="KW-0170">Cobalt</keyword>
<feature type="binding site" evidence="18">
    <location>
        <begin position="130"/>
        <end position="131"/>
    </location>
    <ligand>
        <name>NAD(+)</name>
        <dbReference type="ChEBI" id="CHEBI:57540"/>
    </ligand>
</feature>
<dbReference type="CDD" id="cd08195">
    <property type="entry name" value="DHQS"/>
    <property type="match status" value="1"/>
</dbReference>
<evidence type="ECO:0000256" key="12">
    <source>
        <dbReference type="ARBA" id="ARBA00022741"/>
    </source>
</evidence>
<comment type="cofactor">
    <cofactor evidence="18">
        <name>Co(2+)</name>
        <dbReference type="ChEBI" id="CHEBI:48828"/>
    </cofactor>
    <cofactor evidence="18">
        <name>Zn(2+)</name>
        <dbReference type="ChEBI" id="CHEBI:29105"/>
    </cofactor>
    <text evidence="18">Binds 1 divalent metal cation per subunit. Can use either Co(2+) or Zn(2+).</text>
</comment>
<evidence type="ECO:0000256" key="1">
    <source>
        <dbReference type="ARBA" id="ARBA00001393"/>
    </source>
</evidence>
<feature type="binding site" evidence="18">
    <location>
        <position position="143"/>
    </location>
    <ligand>
        <name>NAD(+)</name>
        <dbReference type="ChEBI" id="CHEBI:57540"/>
    </ligand>
</feature>
<evidence type="ECO:0000259" key="19">
    <source>
        <dbReference type="Pfam" id="PF01761"/>
    </source>
</evidence>